<dbReference type="KEGG" id="amr:AM1_5728"/>
<sequence length="47" mass="5378">MERQTAIVRENFLDSVIDDEFVPDESMGHHYFEAARAAPDANLRLLS</sequence>
<evidence type="ECO:0000313" key="2">
    <source>
        <dbReference type="Proteomes" id="UP000000268"/>
    </source>
</evidence>
<reference evidence="1 2" key="1">
    <citation type="journal article" date="2008" name="Proc. Natl. Acad. Sci. U.S.A.">
        <title>Niche adaptation and genome expansion in the chlorophyll d-producing cyanobacterium Acaryochloris marina.</title>
        <authorList>
            <person name="Swingley W.D."/>
            <person name="Chen M."/>
            <person name="Cheung P.C."/>
            <person name="Conrad A.L."/>
            <person name="Dejesa L.C."/>
            <person name="Hao J."/>
            <person name="Honchak B.M."/>
            <person name="Karbach L.E."/>
            <person name="Kurdoglu A."/>
            <person name="Lahiri S."/>
            <person name="Mastrian S.D."/>
            <person name="Miyashita H."/>
            <person name="Page L."/>
            <person name="Ramakrishna P."/>
            <person name="Satoh S."/>
            <person name="Sattley W.M."/>
            <person name="Shimada Y."/>
            <person name="Taylor H.L."/>
            <person name="Tomo T."/>
            <person name="Tsuchiya T."/>
            <person name="Wang Z.T."/>
            <person name="Raymond J."/>
            <person name="Mimuro M."/>
            <person name="Blankenship R.E."/>
            <person name="Touchman J.W."/>
        </authorList>
    </citation>
    <scope>NUCLEOTIDE SEQUENCE [LARGE SCALE GENOMIC DNA]</scope>
    <source>
        <strain evidence="2">MBIC 11017</strain>
    </source>
</reference>
<gene>
    <name evidence="1" type="ordered locus">AM1_5728</name>
</gene>
<evidence type="ECO:0000313" key="1">
    <source>
        <dbReference type="EMBL" id="ABW30673.1"/>
    </source>
</evidence>
<name>B0BZC8_ACAM1</name>
<accession>B0BZC8</accession>
<dbReference type="HOGENOM" id="CLU_3163358_0_0_3"/>
<proteinExistence type="predicted"/>
<keyword evidence="2" id="KW-1185">Reference proteome</keyword>
<organism evidence="1 2">
    <name type="scientific">Acaryochloris marina (strain MBIC 11017)</name>
    <dbReference type="NCBI Taxonomy" id="329726"/>
    <lineage>
        <taxon>Bacteria</taxon>
        <taxon>Bacillati</taxon>
        <taxon>Cyanobacteriota</taxon>
        <taxon>Cyanophyceae</taxon>
        <taxon>Acaryochloridales</taxon>
        <taxon>Acaryochloridaceae</taxon>
        <taxon>Acaryochloris</taxon>
    </lineage>
</organism>
<dbReference type="AlphaFoldDB" id="B0BZC8"/>
<dbReference type="EMBL" id="CP000828">
    <property type="protein sequence ID" value="ABW30673.1"/>
    <property type="molecule type" value="Genomic_DNA"/>
</dbReference>
<dbReference type="Proteomes" id="UP000000268">
    <property type="component" value="Chromosome"/>
</dbReference>
<dbReference type="STRING" id="329726.AM1_5728"/>
<protein>
    <submittedName>
        <fullName evidence="1">Uncharacterized protein</fullName>
    </submittedName>
</protein>